<keyword evidence="1" id="KW-1133">Transmembrane helix</keyword>
<dbReference type="HOGENOM" id="CLU_2092613_0_0_9"/>
<keyword evidence="3" id="KW-1185">Reference proteome</keyword>
<accession>G8M1Q1</accession>
<dbReference type="EMBL" id="CP003065">
    <property type="protein sequence ID" value="AEV70280.1"/>
    <property type="molecule type" value="Genomic_DNA"/>
</dbReference>
<dbReference type="eggNOG" id="ENOG5033VXA">
    <property type="taxonomic scope" value="Bacteria"/>
</dbReference>
<organism evidence="2 3">
    <name type="scientific">Acetivibrio clariflavus (strain DSM 19732 / NBRC 101661 / EBR45)</name>
    <name type="common">Clostridium clariflavum</name>
    <dbReference type="NCBI Taxonomy" id="720554"/>
    <lineage>
        <taxon>Bacteria</taxon>
        <taxon>Bacillati</taxon>
        <taxon>Bacillota</taxon>
        <taxon>Clostridia</taxon>
        <taxon>Eubacteriales</taxon>
        <taxon>Oscillospiraceae</taxon>
        <taxon>Acetivibrio</taxon>
    </lineage>
</organism>
<evidence type="ECO:0000313" key="3">
    <source>
        <dbReference type="Proteomes" id="UP000005435"/>
    </source>
</evidence>
<sequence length="114" mass="13218" precursor="true">MGDVFLLNLIKAFAVIAGIGVIFGVICLIISYYVDSRNVREEYSSFSTTLGNALFIIQSIFEPRAKYRTEQIIWVKKRRTPAEKKVSGLSELHYDKIYIRGIKSMKNKRYYLKL</sequence>
<reference evidence="3" key="1">
    <citation type="submission" date="2011-12" db="EMBL/GenBank/DDBJ databases">
        <title>Complete sequence of Clostridium clariflavum DSM 19732.</title>
        <authorList>
            <consortium name="US DOE Joint Genome Institute"/>
            <person name="Lucas S."/>
            <person name="Han J."/>
            <person name="Lapidus A."/>
            <person name="Cheng J.-F."/>
            <person name="Goodwin L."/>
            <person name="Pitluck S."/>
            <person name="Peters L."/>
            <person name="Teshima H."/>
            <person name="Detter J.C."/>
            <person name="Han C."/>
            <person name="Tapia R."/>
            <person name="Land M."/>
            <person name="Hauser L."/>
            <person name="Kyrpides N."/>
            <person name="Ivanova N."/>
            <person name="Pagani I."/>
            <person name="Kitzmiller T."/>
            <person name="Lynd L."/>
            <person name="Izquierdo J."/>
            <person name="Woyke T."/>
        </authorList>
    </citation>
    <scope>NUCLEOTIDE SEQUENCE [LARGE SCALE GENOMIC DNA]</scope>
    <source>
        <strain evidence="3">DSM 19732 / NBRC 101661 / EBR45</strain>
    </source>
</reference>
<dbReference type="OrthoDB" id="2085488at2"/>
<proteinExistence type="predicted"/>
<dbReference type="Proteomes" id="UP000005435">
    <property type="component" value="Chromosome"/>
</dbReference>
<dbReference type="AlphaFoldDB" id="G8M1Q1"/>
<dbReference type="KEGG" id="ccl:Clocl_3830"/>
<evidence type="ECO:0000313" key="2">
    <source>
        <dbReference type="EMBL" id="AEV70280.1"/>
    </source>
</evidence>
<keyword evidence="1" id="KW-0812">Transmembrane</keyword>
<keyword evidence="1" id="KW-0472">Membrane</keyword>
<evidence type="ECO:0000256" key="1">
    <source>
        <dbReference type="SAM" id="Phobius"/>
    </source>
</evidence>
<name>G8M1Q1_ACECE</name>
<gene>
    <name evidence="2" type="ordered locus">Clocl_3830</name>
</gene>
<protein>
    <submittedName>
        <fullName evidence="2">Uncharacterized protein</fullName>
    </submittedName>
</protein>
<dbReference type="RefSeq" id="WP_014256783.1">
    <property type="nucleotide sequence ID" value="NC_016627.1"/>
</dbReference>
<feature type="transmembrane region" description="Helical" evidence="1">
    <location>
        <begin position="12"/>
        <end position="34"/>
    </location>
</feature>
<reference evidence="2 3" key="2">
    <citation type="journal article" date="2012" name="Stand. Genomic Sci.">
        <title>Complete Genome Sequence of Clostridium clariflavum DSM 19732.</title>
        <authorList>
            <person name="Izquierdo J.A."/>
            <person name="Goodwin L."/>
            <person name="Davenport K.W."/>
            <person name="Teshima H."/>
            <person name="Bruce D."/>
            <person name="Detter C."/>
            <person name="Tapia R."/>
            <person name="Han S."/>
            <person name="Land M."/>
            <person name="Hauser L."/>
            <person name="Jeffries C.D."/>
            <person name="Han J."/>
            <person name="Pitluck S."/>
            <person name="Nolan M."/>
            <person name="Chen A."/>
            <person name="Huntemann M."/>
            <person name="Mavromatis K."/>
            <person name="Mikhailova N."/>
            <person name="Liolios K."/>
            <person name="Woyke T."/>
            <person name="Lynd L.R."/>
        </authorList>
    </citation>
    <scope>NUCLEOTIDE SEQUENCE [LARGE SCALE GENOMIC DNA]</scope>
    <source>
        <strain evidence="3">DSM 19732 / NBRC 101661 / EBR45</strain>
    </source>
</reference>